<evidence type="ECO:0000259" key="4">
    <source>
        <dbReference type="Pfam" id="PF14389"/>
    </source>
</evidence>
<evidence type="ECO:0008006" key="7">
    <source>
        <dbReference type="Google" id="ProtNLM"/>
    </source>
</evidence>
<evidence type="ECO:0000259" key="3">
    <source>
        <dbReference type="Pfam" id="PF04784"/>
    </source>
</evidence>
<feature type="compositionally biased region" description="Low complexity" evidence="2">
    <location>
        <begin position="785"/>
        <end position="800"/>
    </location>
</feature>
<proteinExistence type="predicted"/>
<feature type="domain" description="DUF547" evidence="3">
    <location>
        <begin position="390"/>
        <end position="519"/>
    </location>
</feature>
<feature type="compositionally biased region" description="Basic and acidic residues" evidence="2">
    <location>
        <begin position="49"/>
        <end position="62"/>
    </location>
</feature>
<feature type="region of interest" description="Disordered" evidence="2">
    <location>
        <begin position="772"/>
        <end position="826"/>
    </location>
</feature>
<feature type="region of interest" description="Disordered" evidence="2">
    <location>
        <begin position="609"/>
        <end position="675"/>
    </location>
</feature>
<reference evidence="5" key="1">
    <citation type="submission" date="2023-05" db="EMBL/GenBank/DDBJ databases">
        <authorList>
            <person name="Huff M."/>
        </authorList>
    </citation>
    <scope>NUCLEOTIDE SEQUENCE</scope>
</reference>
<dbReference type="InterPro" id="IPR006869">
    <property type="entry name" value="DUF547"/>
</dbReference>
<dbReference type="EMBL" id="OU503041">
    <property type="protein sequence ID" value="CAI9763661.1"/>
    <property type="molecule type" value="Genomic_DNA"/>
</dbReference>
<gene>
    <name evidence="5" type="ORF">FPE_LOCUS11091</name>
</gene>
<keyword evidence="1" id="KW-0175">Coiled coil</keyword>
<feature type="domain" description="Ternary complex factor MIP1 leucine-zipper" evidence="4">
    <location>
        <begin position="72"/>
        <end position="152"/>
    </location>
</feature>
<dbReference type="Pfam" id="PF07816">
    <property type="entry name" value="DUF1645"/>
    <property type="match status" value="1"/>
</dbReference>
<dbReference type="Pfam" id="PF14389">
    <property type="entry name" value="Lzipper-MIP1"/>
    <property type="match status" value="1"/>
</dbReference>
<evidence type="ECO:0000256" key="2">
    <source>
        <dbReference type="SAM" id="MobiDB-lite"/>
    </source>
</evidence>
<keyword evidence="6" id="KW-1185">Reference proteome</keyword>
<accession>A0AAD2DTT9</accession>
<dbReference type="InterPro" id="IPR012442">
    <property type="entry name" value="DUF1645_plant"/>
</dbReference>
<dbReference type="PANTHER" id="PTHR46248:SF9">
    <property type="entry name" value="EXPRESSED PROTEIN"/>
    <property type="match status" value="1"/>
</dbReference>
<evidence type="ECO:0000256" key="1">
    <source>
        <dbReference type="SAM" id="Coils"/>
    </source>
</evidence>
<feature type="region of interest" description="Disordered" evidence="2">
    <location>
        <begin position="43"/>
        <end position="70"/>
    </location>
</feature>
<name>A0AAD2DTT9_9LAMI</name>
<sequence>MEKNRDVSHVTQNMWKYRLQLSSALYNFYNEFIFLKGSLNSSKAKHGKEKTEMQSRRMDSKRTGTSSQGSIRERKMLLQQDVDKLKKRLRHEENVHRALERAFNRPIGALPRLPPYLPPETVELLAEVAVLEEEVVWLEEQVVNFRQGLYQEAVSISSSQRNVDNSAKLYDMCQIKDPKSQQSRLCLPIESNSAVSTVRRLPFSHADKQGKENLSSSNSLKNKQRPPNLKVQTVRTPVKRPPVEFRSAEKHLDSQRCQLEGRVMNHESAEERNPFVGREEKSPVDDTPNKISESILKCLMNIFLRMNSKKSRSTAETVASHSSLTSCDTYAEFKDPYDICSKFGKREIGTYKHLFTIEADSINPNQTTISIFLVQRLRLLLQKLESADLNGLSHHEKLAFWINIYNSCMMNAFLEHGIPESPEMVVSLMQKATVNVGGHILNALTIEHFILRLPYHSKYTLAKGAKNDEMMACGIFELELSEPLVTFALSCGSWSSPAVRVYTATQVEQELEMAKREYLQAAVGISSITEVMGIPKLLDWYLLDFAKDIESLLDWICLQLPCELGKEAMKCLEKGKDKPLSKSLQILPYEFSGGLCVQQLREGNWPEFVNPTYVDPGPGDDEDRSSGGLSLLIKPHLEDAAPSPPRKQTGASSRSAAVRDLTDLSPSRSAPVPQPICNCDGDLQMDLCWGGRSIGPSSPKNEDDFAFVIGEDSSETASLSAEELFDGGVIKPLKPPPPLQHPAGARIEGDFSQKHKKEAGPFAIAAAPMVAEHRRGRERAPAVGLSSSSRRATRSLSPLRVSDQIPGDQEEKKEQNTKNFSSSSSSKSQRKWRLMDFFLFRSASEGRAADNDPLRKYTAGFRRSFEDAKNSSFQDSGSNLRRRGKVSAHELHYTANRAASEDLKKKTFLPYKQGILGRLAFNPAVHALANGFGLSRK</sequence>
<dbReference type="Proteomes" id="UP000834106">
    <property type="component" value="Chromosome 6"/>
</dbReference>
<dbReference type="AlphaFoldDB" id="A0AAD2DTT9"/>
<dbReference type="PANTHER" id="PTHR46248">
    <property type="entry name" value="EXPRESSED PROTEIN"/>
    <property type="match status" value="1"/>
</dbReference>
<organism evidence="5 6">
    <name type="scientific">Fraxinus pennsylvanica</name>
    <dbReference type="NCBI Taxonomy" id="56036"/>
    <lineage>
        <taxon>Eukaryota</taxon>
        <taxon>Viridiplantae</taxon>
        <taxon>Streptophyta</taxon>
        <taxon>Embryophyta</taxon>
        <taxon>Tracheophyta</taxon>
        <taxon>Spermatophyta</taxon>
        <taxon>Magnoliopsida</taxon>
        <taxon>eudicotyledons</taxon>
        <taxon>Gunneridae</taxon>
        <taxon>Pentapetalae</taxon>
        <taxon>asterids</taxon>
        <taxon>lamiids</taxon>
        <taxon>Lamiales</taxon>
        <taxon>Oleaceae</taxon>
        <taxon>Oleeae</taxon>
        <taxon>Fraxinus</taxon>
    </lineage>
</organism>
<dbReference type="InterPro" id="IPR025757">
    <property type="entry name" value="MIP1_Leuzipper"/>
</dbReference>
<dbReference type="Pfam" id="PF04784">
    <property type="entry name" value="DUF547"/>
    <property type="match status" value="1"/>
</dbReference>
<feature type="region of interest" description="Disordered" evidence="2">
    <location>
        <begin position="266"/>
        <end position="287"/>
    </location>
</feature>
<evidence type="ECO:0000313" key="5">
    <source>
        <dbReference type="EMBL" id="CAI9763661.1"/>
    </source>
</evidence>
<protein>
    <recommendedName>
        <fullName evidence="7">DUF547 domain-containing protein</fullName>
    </recommendedName>
</protein>
<evidence type="ECO:0000313" key="6">
    <source>
        <dbReference type="Proteomes" id="UP000834106"/>
    </source>
</evidence>
<feature type="region of interest" description="Disordered" evidence="2">
    <location>
        <begin position="205"/>
        <end position="241"/>
    </location>
</feature>
<feature type="coiled-coil region" evidence="1">
    <location>
        <begin position="75"/>
        <end position="102"/>
    </location>
</feature>